<keyword evidence="3" id="KW-0804">Transcription</keyword>
<protein>
    <submittedName>
        <fullName evidence="6">Crp/Fnr family transcriptional regulator</fullName>
    </submittedName>
</protein>
<dbReference type="InterPro" id="IPR012318">
    <property type="entry name" value="HTH_CRP"/>
</dbReference>
<keyword evidence="2" id="KW-0238">DNA-binding</keyword>
<dbReference type="GO" id="GO:0006355">
    <property type="term" value="P:regulation of DNA-templated transcription"/>
    <property type="evidence" value="ECO:0007669"/>
    <property type="project" value="InterPro"/>
</dbReference>
<organism evidence="6">
    <name type="scientific">Leptospirillum ferriphilum</name>
    <dbReference type="NCBI Taxonomy" id="178606"/>
    <lineage>
        <taxon>Bacteria</taxon>
        <taxon>Pseudomonadati</taxon>
        <taxon>Nitrospirota</taxon>
        <taxon>Nitrospiria</taxon>
        <taxon>Nitrospirales</taxon>
        <taxon>Nitrospiraceae</taxon>
        <taxon>Leptospirillum</taxon>
    </lineage>
</organism>
<dbReference type="Gene3D" id="1.10.10.10">
    <property type="entry name" value="Winged helix-like DNA-binding domain superfamily/Winged helix DNA-binding domain"/>
    <property type="match status" value="1"/>
</dbReference>
<dbReference type="InterPro" id="IPR036390">
    <property type="entry name" value="WH_DNA-bd_sf"/>
</dbReference>
<dbReference type="PROSITE" id="PS51063">
    <property type="entry name" value="HTH_CRP_2"/>
    <property type="match status" value="1"/>
</dbReference>
<gene>
    <name evidence="6" type="ORF">ENX03_10280</name>
</gene>
<dbReference type="SUPFAM" id="SSF46785">
    <property type="entry name" value="Winged helix' DNA-binding domain"/>
    <property type="match status" value="1"/>
</dbReference>
<sequence length="232" mass="26118">MAPQEGDLDQDPALFARIQGPIAKILSDVTPDVIVNLQRKGDVLYFQGDTPSYLYVVTFGSLLTVMESPSGDPIVWEILGPFDTVGSFALLMKFPYPATCRANTPSKVLGFSRDRIWNRLENDQLFRETLMHEMGDRFQVFLSRLLFSQKRVEARISMSLLALLSKTGSPDEHQRQPLLNVTRSVLASLSLTTVESTIRVTRKWASRGILEFPSAGKIRILDQRALEKISME</sequence>
<evidence type="ECO:0000259" key="4">
    <source>
        <dbReference type="PROSITE" id="PS50042"/>
    </source>
</evidence>
<dbReference type="Gene3D" id="2.60.120.10">
    <property type="entry name" value="Jelly Rolls"/>
    <property type="match status" value="1"/>
</dbReference>
<comment type="caution">
    <text evidence="6">The sequence shown here is derived from an EMBL/GenBank/DDBJ whole genome shotgun (WGS) entry which is preliminary data.</text>
</comment>
<dbReference type="Pfam" id="PF13545">
    <property type="entry name" value="HTH_Crp_2"/>
    <property type="match status" value="1"/>
</dbReference>
<evidence type="ECO:0000256" key="3">
    <source>
        <dbReference type="ARBA" id="ARBA00023163"/>
    </source>
</evidence>
<dbReference type="EMBL" id="DTMM01000221">
    <property type="protein sequence ID" value="HFT94291.1"/>
    <property type="molecule type" value="Genomic_DNA"/>
</dbReference>
<dbReference type="InterPro" id="IPR036388">
    <property type="entry name" value="WH-like_DNA-bd_sf"/>
</dbReference>
<dbReference type="PROSITE" id="PS50042">
    <property type="entry name" value="CNMP_BINDING_3"/>
    <property type="match status" value="1"/>
</dbReference>
<dbReference type="InterPro" id="IPR018490">
    <property type="entry name" value="cNMP-bd_dom_sf"/>
</dbReference>
<evidence type="ECO:0000256" key="2">
    <source>
        <dbReference type="ARBA" id="ARBA00023125"/>
    </source>
</evidence>
<dbReference type="AlphaFoldDB" id="A0A7C3QUY6"/>
<dbReference type="InterPro" id="IPR000595">
    <property type="entry name" value="cNMP-bd_dom"/>
</dbReference>
<name>A0A7C3QUY6_9BACT</name>
<feature type="domain" description="Cyclic nucleotide-binding" evidence="4">
    <location>
        <begin position="14"/>
        <end position="137"/>
    </location>
</feature>
<reference evidence="6" key="1">
    <citation type="journal article" date="2020" name="mSystems">
        <title>Genome- and Community-Level Interaction Insights into Carbon Utilization and Element Cycling Functions of Hydrothermarchaeota in Hydrothermal Sediment.</title>
        <authorList>
            <person name="Zhou Z."/>
            <person name="Liu Y."/>
            <person name="Xu W."/>
            <person name="Pan J."/>
            <person name="Luo Z.H."/>
            <person name="Li M."/>
        </authorList>
    </citation>
    <scope>NUCLEOTIDE SEQUENCE [LARGE SCALE GENOMIC DNA]</scope>
    <source>
        <strain evidence="6">SpSt-902</strain>
    </source>
</reference>
<dbReference type="GO" id="GO:0003677">
    <property type="term" value="F:DNA binding"/>
    <property type="evidence" value="ECO:0007669"/>
    <property type="project" value="UniProtKB-KW"/>
</dbReference>
<evidence type="ECO:0000259" key="5">
    <source>
        <dbReference type="PROSITE" id="PS51063"/>
    </source>
</evidence>
<proteinExistence type="predicted"/>
<accession>A0A7C3QUY6</accession>
<evidence type="ECO:0000256" key="1">
    <source>
        <dbReference type="ARBA" id="ARBA00023015"/>
    </source>
</evidence>
<keyword evidence="1" id="KW-0805">Transcription regulation</keyword>
<dbReference type="SUPFAM" id="SSF51206">
    <property type="entry name" value="cAMP-binding domain-like"/>
    <property type="match status" value="1"/>
</dbReference>
<evidence type="ECO:0000313" key="6">
    <source>
        <dbReference type="EMBL" id="HFT94291.1"/>
    </source>
</evidence>
<dbReference type="SMART" id="SM00100">
    <property type="entry name" value="cNMP"/>
    <property type="match status" value="1"/>
</dbReference>
<dbReference type="CDD" id="cd00038">
    <property type="entry name" value="CAP_ED"/>
    <property type="match status" value="1"/>
</dbReference>
<dbReference type="Pfam" id="PF00027">
    <property type="entry name" value="cNMP_binding"/>
    <property type="match status" value="1"/>
</dbReference>
<feature type="domain" description="HTH crp-type" evidence="5">
    <location>
        <begin position="150"/>
        <end position="224"/>
    </location>
</feature>
<dbReference type="InterPro" id="IPR014710">
    <property type="entry name" value="RmlC-like_jellyroll"/>
</dbReference>